<evidence type="ECO:0008006" key="4">
    <source>
        <dbReference type="Google" id="ProtNLM"/>
    </source>
</evidence>
<dbReference type="AlphaFoldDB" id="A0A2M8G1Q7"/>
<accession>A0A2M8G1Q7</accession>
<evidence type="ECO:0000313" key="2">
    <source>
        <dbReference type="EMBL" id="PJC65402.1"/>
    </source>
</evidence>
<name>A0A2M8G1Q7_9BACT</name>
<keyword evidence="1" id="KW-0472">Membrane</keyword>
<keyword evidence="1" id="KW-0812">Transmembrane</keyword>
<dbReference type="InterPro" id="IPR036322">
    <property type="entry name" value="WD40_repeat_dom_sf"/>
</dbReference>
<comment type="caution">
    <text evidence="2">The sequence shown here is derived from an EMBL/GenBank/DDBJ whole genome shotgun (WGS) entry which is preliminary data.</text>
</comment>
<sequence length="438" mass="47845">MDRRTRRIVFYSFVILFIAVGTAVVAYSQGWRFDFKAGRFEKTGGIYLRIEPADAEITLDGKGVSNQSGLFQSGTLISNLIKGVHHLKISKNGYFGWEKSVAVEPGGAAVFDKILLLPQDNAQKIDEPAGSFAMLDGKAVEVKDGAIIFGDRLVRGSEIVDVSQGGRIITASASGTYYLTDLSGGDGASLNLNTTFTNLKQSQLNMPGTVPITAIDFHPFDDARLVIETGGGLYIMDTKNLSLEQIVSEPFGFIVSGDQLVWAARGGIWSYNLILHTPTKISGYGLLPSDPAEKIKISPSGSLVAVLQRSGMLMLMDYASQSSLRIAYKVKEFAFSPDSRYLAYADRDGPLSVYRVDRPQYMGLSAIKGAPVVQLDWYKDSAHLFALREGNLDFIEVGAEPTNVMRVATRVSEFNYAPNTDAIYYLTPGGLFNYSIVR</sequence>
<gene>
    <name evidence="2" type="ORF">CO020_00860</name>
</gene>
<keyword evidence="1" id="KW-1133">Transmembrane helix</keyword>
<reference evidence="3" key="1">
    <citation type="submission" date="2017-09" db="EMBL/GenBank/DDBJ databases">
        <title>Depth-based differentiation of microbial function through sediment-hosted aquifers and enrichment of novel symbionts in the deep terrestrial subsurface.</title>
        <authorList>
            <person name="Probst A.J."/>
            <person name="Ladd B."/>
            <person name="Jarett J.K."/>
            <person name="Geller-Mcgrath D.E."/>
            <person name="Sieber C.M.K."/>
            <person name="Emerson J.B."/>
            <person name="Anantharaman K."/>
            <person name="Thomas B.C."/>
            <person name="Malmstrom R."/>
            <person name="Stieglmeier M."/>
            <person name="Klingl A."/>
            <person name="Woyke T."/>
            <person name="Ryan C.M."/>
            <person name="Banfield J.F."/>
        </authorList>
    </citation>
    <scope>NUCLEOTIDE SEQUENCE [LARGE SCALE GENOMIC DNA]</scope>
</reference>
<dbReference type="EMBL" id="PFQX01000037">
    <property type="protein sequence ID" value="PJC65402.1"/>
    <property type="molecule type" value="Genomic_DNA"/>
</dbReference>
<proteinExistence type="predicted"/>
<evidence type="ECO:0000313" key="3">
    <source>
        <dbReference type="Proteomes" id="UP000229674"/>
    </source>
</evidence>
<evidence type="ECO:0000256" key="1">
    <source>
        <dbReference type="SAM" id="Phobius"/>
    </source>
</evidence>
<feature type="transmembrane region" description="Helical" evidence="1">
    <location>
        <begin position="9"/>
        <end position="27"/>
    </location>
</feature>
<dbReference type="InterPro" id="IPR015943">
    <property type="entry name" value="WD40/YVTN_repeat-like_dom_sf"/>
</dbReference>
<dbReference type="Proteomes" id="UP000229674">
    <property type="component" value="Unassembled WGS sequence"/>
</dbReference>
<organism evidence="2 3">
    <name type="scientific">Candidatus Colwellbacteria bacterium CG_4_9_14_0_2_um_filter_50_12</name>
    <dbReference type="NCBI Taxonomy" id="1974538"/>
    <lineage>
        <taxon>Bacteria</taxon>
        <taxon>Candidatus Colwelliibacteriota</taxon>
    </lineage>
</organism>
<dbReference type="Gene3D" id="2.130.10.10">
    <property type="entry name" value="YVTN repeat-like/Quinoprotein amine dehydrogenase"/>
    <property type="match status" value="1"/>
</dbReference>
<dbReference type="SUPFAM" id="SSF50978">
    <property type="entry name" value="WD40 repeat-like"/>
    <property type="match status" value="1"/>
</dbReference>
<protein>
    <recommendedName>
        <fullName evidence="4">PEGA domain-containing protein</fullName>
    </recommendedName>
</protein>